<dbReference type="GO" id="GO:0005513">
    <property type="term" value="P:detection of calcium ion"/>
    <property type="evidence" value="ECO:0007669"/>
    <property type="project" value="UniProtKB-UniRule"/>
</dbReference>
<evidence type="ECO:0000256" key="7">
    <source>
        <dbReference type="ARBA" id="ARBA00023180"/>
    </source>
</evidence>
<sequence>MSSLWHLPRFPRTAFSIPGKKRYRDYSNGELPDVHKKLPSSAGEDRAVLLGLAMMAFSVLMFFLLGTKILKPFILSTLREESNCTTIHTRIMEDWLDCAFSCGVGCRGQGKYPCLQVFVNLTHSGQKALLHYNEEAVQFNSQCFYTPKCHQDRDDLLSGVLDIKEFFNHKNGTSFSCFYSPDSQSEDVILIKRYDQMVIFHCLFWPSLTLLGGALIVGMVRLTQHLSLLCEKFSPTVRDEEGGKVPSIRQHPYKLWSADKSKGRNREILR</sequence>
<feature type="transmembrane region" description="Helical" evidence="9">
    <location>
        <begin position="198"/>
        <end position="220"/>
    </location>
</feature>
<accession>H0W1H9</accession>
<dbReference type="VEuPathDB" id="HostDB:ENSCPOG00000025991"/>
<evidence type="ECO:0000256" key="6">
    <source>
        <dbReference type="ARBA" id="ARBA00023136"/>
    </source>
</evidence>
<dbReference type="GO" id="GO:0015459">
    <property type="term" value="F:potassium channel regulator activity"/>
    <property type="evidence" value="ECO:0007669"/>
    <property type="project" value="UniProtKB-UniRule"/>
</dbReference>
<reference evidence="11" key="1">
    <citation type="journal article" date="2011" name="Nature">
        <title>A high-resolution map of human evolutionary constraint using 29 mammals.</title>
        <authorList>
            <person name="Lindblad-Toh K."/>
            <person name="Garber M."/>
            <person name="Zuk O."/>
            <person name="Lin M.F."/>
            <person name="Parker B.J."/>
            <person name="Washietl S."/>
            <person name="Kheradpour P."/>
            <person name="Ernst J."/>
            <person name="Jordan G."/>
            <person name="Mauceli E."/>
            <person name="Ward L.D."/>
            <person name="Lowe C.B."/>
            <person name="Holloway A.K."/>
            <person name="Clamp M."/>
            <person name="Gnerre S."/>
            <person name="Alfoldi J."/>
            <person name="Beal K."/>
            <person name="Chang J."/>
            <person name="Clawson H."/>
            <person name="Cuff J."/>
            <person name="Di Palma F."/>
            <person name="Fitzgerald S."/>
            <person name="Flicek P."/>
            <person name="Guttman M."/>
            <person name="Hubisz M.J."/>
            <person name="Jaffe D.B."/>
            <person name="Jungreis I."/>
            <person name="Kent W.J."/>
            <person name="Kostka D."/>
            <person name="Lara M."/>
            <person name="Martins A.L."/>
            <person name="Massingham T."/>
            <person name="Moltke I."/>
            <person name="Raney B.J."/>
            <person name="Rasmussen M.D."/>
            <person name="Robinson J."/>
            <person name="Stark A."/>
            <person name="Vilella A.J."/>
            <person name="Wen J."/>
            <person name="Xie X."/>
            <person name="Zody M.C."/>
            <person name="Baldwin J."/>
            <person name="Bloom T."/>
            <person name="Chin C.W."/>
            <person name="Heiman D."/>
            <person name="Nicol R."/>
            <person name="Nusbaum C."/>
            <person name="Young S."/>
            <person name="Wilkinson J."/>
            <person name="Worley K.C."/>
            <person name="Kovar C.L."/>
            <person name="Muzny D.M."/>
            <person name="Gibbs R.A."/>
            <person name="Cree A."/>
            <person name="Dihn H.H."/>
            <person name="Fowler G."/>
            <person name="Jhangiani S."/>
            <person name="Joshi V."/>
            <person name="Lee S."/>
            <person name="Lewis L.R."/>
            <person name="Nazareth L.V."/>
            <person name="Okwuonu G."/>
            <person name="Santibanez J."/>
            <person name="Warren W.C."/>
            <person name="Mardis E.R."/>
            <person name="Weinstock G.M."/>
            <person name="Wilson R.K."/>
            <person name="Delehaunty K."/>
            <person name="Dooling D."/>
            <person name="Fronik C."/>
            <person name="Fulton L."/>
            <person name="Fulton B."/>
            <person name="Graves T."/>
            <person name="Minx P."/>
            <person name="Sodergren E."/>
            <person name="Birney E."/>
            <person name="Margulies E.H."/>
            <person name="Herrero J."/>
            <person name="Green E.D."/>
            <person name="Haussler D."/>
            <person name="Siepel A."/>
            <person name="Goldman N."/>
            <person name="Pollard K.S."/>
            <person name="Pedersen J.S."/>
            <person name="Lander E.S."/>
            <person name="Kellis M."/>
        </authorList>
    </citation>
    <scope>NUCLEOTIDE SEQUENCE [LARGE SCALE GENOMIC DNA]</scope>
    <source>
        <strain evidence="11">2N</strain>
    </source>
</reference>
<comment type="similarity">
    <text evidence="9">Belongs to the KCNMB (TC 8.A.14.1) family.</text>
</comment>
<dbReference type="STRING" id="10141.ENSCPOP00000016819"/>
<keyword evidence="6 9" id="KW-0472">Membrane</keyword>
<dbReference type="Proteomes" id="UP000005447">
    <property type="component" value="Unassembled WGS sequence"/>
</dbReference>
<evidence type="ECO:0000313" key="11">
    <source>
        <dbReference type="Proteomes" id="UP000005447"/>
    </source>
</evidence>
<dbReference type="HOGENOM" id="CLU_085739_1_0_1"/>
<dbReference type="eggNOG" id="ENOG502QR4Z">
    <property type="taxonomic scope" value="Eukaryota"/>
</dbReference>
<dbReference type="EMBL" id="AAKN02040427">
    <property type="status" value="NOT_ANNOTATED_CDS"/>
    <property type="molecule type" value="Genomic_DNA"/>
</dbReference>
<dbReference type="OMA" id="CEKYSAA"/>
<dbReference type="PANTHER" id="PTHR10258">
    <property type="entry name" value="CALCIUM-ACTIVATED POTASSIUM CHANNEL SUBUNIT BETA"/>
    <property type="match status" value="1"/>
</dbReference>
<keyword evidence="7 9" id="KW-0325">Glycoprotein</keyword>
<keyword evidence="3 9" id="KW-0812">Transmembrane</keyword>
<comment type="PTM">
    <text evidence="9">N-glycosylated.</text>
</comment>
<evidence type="ECO:0000256" key="3">
    <source>
        <dbReference type="ARBA" id="ARBA00022692"/>
    </source>
</evidence>
<comment type="subcellular location">
    <subcellularLocation>
        <location evidence="1 9">Membrane</location>
        <topology evidence="1 9">Multi-pass membrane protein</topology>
    </subcellularLocation>
</comment>
<dbReference type="GO" id="GO:0019228">
    <property type="term" value="P:neuronal action potential"/>
    <property type="evidence" value="ECO:0007669"/>
    <property type="project" value="Ensembl"/>
</dbReference>
<dbReference type="Bgee" id="ENSCPOG00000025991">
    <property type="expression patterns" value="Expressed in heart and 2 other cell types or tissues"/>
</dbReference>
<protein>
    <recommendedName>
        <fullName evidence="9">Calcium-activated potassium channel subunit beta</fullName>
        <shortName evidence="9">BKbeta</shortName>
    </recommendedName>
    <alternativeName>
        <fullName evidence="9">BK channel subunit beta</fullName>
    </alternativeName>
    <alternativeName>
        <fullName evidence="9">Calcium-activated potassium channel, subfamily M subunit beta</fullName>
    </alternativeName>
    <alternativeName>
        <fullName evidence="9">Charybdotoxin receptor subunit beta</fullName>
    </alternativeName>
    <alternativeName>
        <fullName evidence="9">K(VCA)beta</fullName>
    </alternativeName>
    <alternativeName>
        <fullName evidence="9">Maxi K channel subunit beta</fullName>
    </alternativeName>
    <alternativeName>
        <fullName evidence="9">Slo-beta</fullName>
    </alternativeName>
</protein>
<keyword evidence="8 9" id="KW-0407">Ion channel</keyword>
<comment type="subunit">
    <text evidence="9">Interacts with KCNMA1 tetramer. There are probably 4 molecules of KCMNB per KCNMA1 tetramer.</text>
</comment>
<dbReference type="FunCoup" id="H0W1H9">
    <property type="interactions" value="300"/>
</dbReference>
<dbReference type="InterPro" id="IPR003930">
    <property type="entry name" value="K_chnl_Ca-activ_BK_bsu"/>
</dbReference>
<gene>
    <name evidence="10" type="primary">KCNMB3</name>
</gene>
<comment type="function">
    <text evidence="9">Regulatory subunit of the calcium activated potassium KCNMA1 (maxiK) channel. Modulates the calcium sensitivity and gating kinetics of KCNMA1, thereby contributing to KCNMA1 channel diversity.</text>
</comment>
<keyword evidence="11" id="KW-1185">Reference proteome</keyword>
<evidence type="ECO:0000256" key="1">
    <source>
        <dbReference type="ARBA" id="ARBA00004141"/>
    </source>
</evidence>
<evidence type="ECO:0000256" key="4">
    <source>
        <dbReference type="ARBA" id="ARBA00022989"/>
    </source>
</evidence>
<dbReference type="InParanoid" id="H0W1H9"/>
<dbReference type="Pfam" id="PF03185">
    <property type="entry name" value="CaKB"/>
    <property type="match status" value="1"/>
</dbReference>
<name>H0W1H9_CAVPO</name>
<evidence type="ECO:0000256" key="8">
    <source>
        <dbReference type="ARBA" id="ARBA00023303"/>
    </source>
</evidence>
<evidence type="ECO:0000256" key="2">
    <source>
        <dbReference type="ARBA" id="ARBA00022448"/>
    </source>
</evidence>
<proteinExistence type="inferred from homology"/>
<reference evidence="10" key="2">
    <citation type="submission" date="2025-08" db="UniProtKB">
        <authorList>
            <consortium name="Ensembl"/>
        </authorList>
    </citation>
    <scope>IDENTIFICATION</scope>
    <source>
        <strain evidence="10">2N</strain>
    </source>
</reference>
<reference evidence="10" key="3">
    <citation type="submission" date="2025-09" db="UniProtKB">
        <authorList>
            <consortium name="Ensembl"/>
        </authorList>
    </citation>
    <scope>IDENTIFICATION</scope>
    <source>
        <strain evidence="10">2N</strain>
    </source>
</reference>
<dbReference type="GO" id="GO:0008076">
    <property type="term" value="C:voltage-gated potassium channel complex"/>
    <property type="evidence" value="ECO:0007669"/>
    <property type="project" value="UniProtKB-UniRule"/>
</dbReference>
<organism evidence="10 11">
    <name type="scientific">Cavia porcellus</name>
    <name type="common">Guinea pig</name>
    <dbReference type="NCBI Taxonomy" id="10141"/>
    <lineage>
        <taxon>Eukaryota</taxon>
        <taxon>Metazoa</taxon>
        <taxon>Chordata</taxon>
        <taxon>Craniata</taxon>
        <taxon>Vertebrata</taxon>
        <taxon>Euteleostomi</taxon>
        <taxon>Mammalia</taxon>
        <taxon>Eutheria</taxon>
        <taxon>Euarchontoglires</taxon>
        <taxon>Glires</taxon>
        <taxon>Rodentia</taxon>
        <taxon>Hystricomorpha</taxon>
        <taxon>Caviidae</taxon>
        <taxon>Cavia</taxon>
    </lineage>
</organism>
<evidence type="ECO:0000313" key="10">
    <source>
        <dbReference type="Ensembl" id="ENSCPOP00000016819.2"/>
    </source>
</evidence>
<dbReference type="GO" id="GO:0015269">
    <property type="term" value="F:calcium-activated potassium channel activity"/>
    <property type="evidence" value="ECO:0007669"/>
    <property type="project" value="UniProtKB-UniRule"/>
</dbReference>
<feature type="transmembrane region" description="Helical" evidence="9">
    <location>
        <begin position="47"/>
        <end position="66"/>
    </location>
</feature>
<evidence type="ECO:0000256" key="5">
    <source>
        <dbReference type="ARBA" id="ARBA00023065"/>
    </source>
</evidence>
<keyword evidence="4 9" id="KW-1133">Transmembrane helix</keyword>
<dbReference type="PANTHER" id="PTHR10258:SF4">
    <property type="entry name" value="CALCIUM-ACTIVATED POTASSIUM CHANNEL SUBUNIT BETA-3"/>
    <property type="match status" value="1"/>
</dbReference>
<dbReference type="Ensembl" id="ENSCPOT00000024775.2">
    <property type="protein sequence ID" value="ENSCPOP00000016819.2"/>
    <property type="gene ID" value="ENSCPOG00000025991.2"/>
</dbReference>
<keyword evidence="5 9" id="KW-0406">Ion transport</keyword>
<evidence type="ECO:0000256" key="9">
    <source>
        <dbReference type="RuleBase" id="RU368097"/>
    </source>
</evidence>
<dbReference type="GeneTree" id="ENSGT00950000183039"/>
<dbReference type="AlphaFoldDB" id="H0W1H9"/>
<keyword evidence="2 9" id="KW-0813">Transport</keyword>